<dbReference type="SUPFAM" id="SSF46785">
    <property type="entry name" value="Winged helix' DNA-binding domain"/>
    <property type="match status" value="1"/>
</dbReference>
<evidence type="ECO:0000256" key="3">
    <source>
        <dbReference type="ARBA" id="ARBA00023163"/>
    </source>
</evidence>
<dbReference type="PANTHER" id="PTHR44846">
    <property type="entry name" value="MANNOSYL-D-GLYCERATE TRANSPORT/METABOLISM SYSTEM REPRESSOR MNGR-RELATED"/>
    <property type="match status" value="1"/>
</dbReference>
<dbReference type="InterPro" id="IPR011663">
    <property type="entry name" value="UTRA"/>
</dbReference>
<dbReference type="Gene3D" id="3.40.1410.10">
    <property type="entry name" value="Chorismate lyase-like"/>
    <property type="match status" value="1"/>
</dbReference>
<keyword evidence="6" id="KW-1185">Reference proteome</keyword>
<dbReference type="PANTHER" id="PTHR44846:SF1">
    <property type="entry name" value="MANNOSYL-D-GLYCERATE TRANSPORT_METABOLISM SYSTEM REPRESSOR MNGR-RELATED"/>
    <property type="match status" value="1"/>
</dbReference>
<dbReference type="InterPro" id="IPR028978">
    <property type="entry name" value="Chorismate_lyase_/UTRA_dom_sf"/>
</dbReference>
<evidence type="ECO:0000256" key="2">
    <source>
        <dbReference type="ARBA" id="ARBA00023125"/>
    </source>
</evidence>
<dbReference type="OrthoDB" id="7173258at2"/>
<dbReference type="AlphaFoldDB" id="A0A4R1NFX3"/>
<feature type="domain" description="HTH gntR-type" evidence="4">
    <location>
        <begin position="17"/>
        <end position="85"/>
    </location>
</feature>
<dbReference type="PROSITE" id="PS50949">
    <property type="entry name" value="HTH_GNTR"/>
    <property type="match status" value="1"/>
</dbReference>
<dbReference type="RefSeq" id="WP_132923417.1">
    <property type="nucleotide sequence ID" value="NZ_SJOI01000001.1"/>
</dbReference>
<keyword evidence="2" id="KW-0238">DNA-binding</keyword>
<dbReference type="Pfam" id="PF00392">
    <property type="entry name" value="GntR"/>
    <property type="match status" value="1"/>
</dbReference>
<dbReference type="CDD" id="cd07377">
    <property type="entry name" value="WHTH_GntR"/>
    <property type="match status" value="1"/>
</dbReference>
<evidence type="ECO:0000313" key="5">
    <source>
        <dbReference type="EMBL" id="TCL04641.1"/>
    </source>
</evidence>
<dbReference type="InterPro" id="IPR050679">
    <property type="entry name" value="Bact_HTH_transcr_reg"/>
</dbReference>
<dbReference type="GO" id="GO:0003677">
    <property type="term" value="F:DNA binding"/>
    <property type="evidence" value="ECO:0007669"/>
    <property type="project" value="UniProtKB-KW"/>
</dbReference>
<gene>
    <name evidence="5" type="ORF">EZJ58_2772</name>
</gene>
<evidence type="ECO:0000259" key="4">
    <source>
        <dbReference type="PROSITE" id="PS50949"/>
    </source>
</evidence>
<name>A0A4R1NFX3_9GAMM</name>
<dbReference type="GO" id="GO:0003700">
    <property type="term" value="F:DNA-binding transcription factor activity"/>
    <property type="evidence" value="ECO:0007669"/>
    <property type="project" value="InterPro"/>
</dbReference>
<protein>
    <submittedName>
        <fullName evidence="5">GntR family transcriptional regulator</fullName>
    </submittedName>
</protein>
<dbReference type="InterPro" id="IPR000524">
    <property type="entry name" value="Tscrpt_reg_HTH_GntR"/>
</dbReference>
<accession>A0A4R1NFX3</accession>
<proteinExistence type="predicted"/>
<dbReference type="SMART" id="SM00345">
    <property type="entry name" value="HTH_GNTR"/>
    <property type="match status" value="1"/>
</dbReference>
<dbReference type="Gene3D" id="1.10.10.10">
    <property type="entry name" value="Winged helix-like DNA-binding domain superfamily/Winged helix DNA-binding domain"/>
    <property type="match status" value="1"/>
</dbReference>
<comment type="caution">
    <text evidence="5">The sequence shown here is derived from an EMBL/GenBank/DDBJ whole genome shotgun (WGS) entry which is preliminary data.</text>
</comment>
<evidence type="ECO:0000256" key="1">
    <source>
        <dbReference type="ARBA" id="ARBA00023015"/>
    </source>
</evidence>
<dbReference type="SUPFAM" id="SSF64288">
    <property type="entry name" value="Chorismate lyase-like"/>
    <property type="match status" value="1"/>
</dbReference>
<dbReference type="GO" id="GO:0045892">
    <property type="term" value="P:negative regulation of DNA-templated transcription"/>
    <property type="evidence" value="ECO:0007669"/>
    <property type="project" value="TreeGrafter"/>
</dbReference>
<keyword evidence="3" id="KW-0804">Transcription</keyword>
<evidence type="ECO:0000313" key="6">
    <source>
        <dbReference type="Proteomes" id="UP000294555"/>
    </source>
</evidence>
<dbReference type="Proteomes" id="UP000294555">
    <property type="component" value="Unassembled WGS sequence"/>
</dbReference>
<dbReference type="InterPro" id="IPR036388">
    <property type="entry name" value="WH-like_DNA-bd_sf"/>
</dbReference>
<keyword evidence="1" id="KW-0805">Transcription regulation</keyword>
<reference evidence="5 6" key="1">
    <citation type="submission" date="2019-02" db="EMBL/GenBank/DDBJ databases">
        <title>Investigation of anaerobic lignin degradation for improved lignocellulosic biofuels.</title>
        <authorList>
            <person name="Deangelis K."/>
        </authorList>
    </citation>
    <scope>NUCLEOTIDE SEQUENCE [LARGE SCALE GENOMIC DNA]</scope>
    <source>
        <strain evidence="5 6">159R</strain>
    </source>
</reference>
<dbReference type="EMBL" id="SJOI01000001">
    <property type="protein sequence ID" value="TCL04641.1"/>
    <property type="molecule type" value="Genomic_DNA"/>
</dbReference>
<dbReference type="SMART" id="SM00866">
    <property type="entry name" value="UTRA"/>
    <property type="match status" value="1"/>
</dbReference>
<dbReference type="Pfam" id="PF07702">
    <property type="entry name" value="UTRA"/>
    <property type="match status" value="1"/>
</dbReference>
<dbReference type="InterPro" id="IPR036390">
    <property type="entry name" value="WH_DNA-bd_sf"/>
</dbReference>
<organism evidence="5 6">
    <name type="scientific">Sodalis ligni</name>
    <dbReference type="NCBI Taxonomy" id="2697027"/>
    <lineage>
        <taxon>Bacteria</taxon>
        <taxon>Pseudomonadati</taxon>
        <taxon>Pseudomonadota</taxon>
        <taxon>Gammaproteobacteria</taxon>
        <taxon>Enterobacterales</taxon>
        <taxon>Bruguierivoracaceae</taxon>
        <taxon>Sodalis</taxon>
    </lineage>
</organism>
<sequence>MKVKSNRLVDRAEPAKIPLYQKMKDDLVQRVLSGEWRPGELVPSETALANEYSVSVGTARKAIEQLAQERMVVRQRGRGTTIATNRGGSTKPFRFLKFFSRDHIRTEESIYLEIMPGKATAQEAKSFGIEAGAPVARMVRLRAANKMPMLIERAAIREDLCPKASQLITLHRPVSISSFLDRMFNILIMRIDEKICAALADEEDIKHLGAAAGDPVLAVERLSYDLAGRLIQISQLHVAKEAYYATSTK</sequence>